<name>A0A1B6E1I9_9HEMI</name>
<evidence type="ECO:0000313" key="1">
    <source>
        <dbReference type="EMBL" id="JAS31792.1"/>
    </source>
</evidence>
<accession>A0A1B6E1I9</accession>
<gene>
    <name evidence="1" type="ORF">g.35536</name>
</gene>
<protein>
    <submittedName>
        <fullName evidence="1">Uncharacterized protein</fullName>
    </submittedName>
</protein>
<sequence length="100" mass="11200">MANLSIITAKKEALFAQINDVYNLTIKISDETIAQELIINSNSMNRLRQDFSAILDAYNELAIKEDVKFTPNYAPLSAVDDMVDQIIHTATILQTKQAVK</sequence>
<dbReference type="AlphaFoldDB" id="A0A1B6E1I9"/>
<organism evidence="1">
    <name type="scientific">Clastoptera arizonana</name>
    <name type="common">Arizona spittle bug</name>
    <dbReference type="NCBI Taxonomy" id="38151"/>
    <lineage>
        <taxon>Eukaryota</taxon>
        <taxon>Metazoa</taxon>
        <taxon>Ecdysozoa</taxon>
        <taxon>Arthropoda</taxon>
        <taxon>Hexapoda</taxon>
        <taxon>Insecta</taxon>
        <taxon>Pterygota</taxon>
        <taxon>Neoptera</taxon>
        <taxon>Paraneoptera</taxon>
        <taxon>Hemiptera</taxon>
        <taxon>Auchenorrhyncha</taxon>
        <taxon>Cercopoidea</taxon>
        <taxon>Clastopteridae</taxon>
        <taxon>Clastoptera</taxon>
    </lineage>
</organism>
<dbReference type="EMBL" id="GEDC01005506">
    <property type="protein sequence ID" value="JAS31792.1"/>
    <property type="molecule type" value="Transcribed_RNA"/>
</dbReference>
<proteinExistence type="predicted"/>
<reference evidence="1" key="1">
    <citation type="submission" date="2015-12" db="EMBL/GenBank/DDBJ databases">
        <title>De novo transcriptome assembly of four potential Pierce s Disease insect vectors from Arizona vineyards.</title>
        <authorList>
            <person name="Tassone E.E."/>
        </authorList>
    </citation>
    <scope>NUCLEOTIDE SEQUENCE</scope>
</reference>